<dbReference type="Gene3D" id="3.30.420.10">
    <property type="entry name" value="Ribonuclease H-like superfamily/Ribonuclease H"/>
    <property type="match status" value="1"/>
</dbReference>
<dbReference type="GO" id="GO:0003676">
    <property type="term" value="F:nucleic acid binding"/>
    <property type="evidence" value="ECO:0007669"/>
    <property type="project" value="InterPro"/>
</dbReference>
<evidence type="ECO:0000259" key="1">
    <source>
        <dbReference type="PROSITE" id="PS50994"/>
    </source>
</evidence>
<dbReference type="EnsemblMetazoa" id="XM_030996338">
    <property type="protein sequence ID" value="XP_030852198"/>
    <property type="gene ID" value="LOC115928666"/>
</dbReference>
<dbReference type="PANTHER" id="PTHR46791:SF13">
    <property type="entry name" value="CLR5 DOMAIN-CONTAINING PROTEIN"/>
    <property type="match status" value="1"/>
</dbReference>
<evidence type="ECO:0000313" key="2">
    <source>
        <dbReference type="EnsemblMetazoa" id="XP_030852198"/>
    </source>
</evidence>
<name>A0A7M7PNS2_STRPU</name>
<dbReference type="KEGG" id="spu:105443655"/>
<feature type="domain" description="Integrase catalytic" evidence="1">
    <location>
        <begin position="120"/>
        <end position="309"/>
    </location>
</feature>
<dbReference type="RefSeq" id="XP_030852198.1">
    <property type="nucleotide sequence ID" value="XM_030996338.1"/>
</dbReference>
<dbReference type="InParanoid" id="A0A7M7PNS2"/>
<sequence length="385" mass="45379">MECEGLVRNYFNLGYNYNEIIASLLFNHNVAISKRTLNRKLRDLGLYRRKNHTDELDVACFILQELQSSGCLHGYRWMHLKCIQNGINIDKETVRHLLGVLDPIGLEYRSRRRLRRRLYRGRGPNFIWHLDSYDKLKPFGICINGCVDGYSRKVVWLEAYTTNNNPRVIAGYYMQTVRKEMGCPRVIRSDFGTENNTVRQMQQFLRRNGDDPLASEKSFMQGTSQHNQRIESWWGVLRKHSIQFWLNMFGQVKDQGHFTGDHLDKSLLQFCFMNLIQEELDKVAKEWNAHRISKSRNQCGPFGRPNVMYRTPQVYGTQDFLVPLENDEVEVCEEECTFKSQYPCDRDVFDLCSILMTEEQLPVPQNSEEGLNLYHTLRMHLLRMI</sequence>
<dbReference type="FunCoup" id="A0A7M7PNS2">
    <property type="interactions" value="2"/>
</dbReference>
<dbReference type="InterPro" id="IPR012337">
    <property type="entry name" value="RNaseH-like_sf"/>
</dbReference>
<dbReference type="GO" id="GO:0015074">
    <property type="term" value="P:DNA integration"/>
    <property type="evidence" value="ECO:0007669"/>
    <property type="project" value="InterPro"/>
</dbReference>
<dbReference type="Pfam" id="PF24764">
    <property type="entry name" value="rva_4"/>
    <property type="match status" value="1"/>
</dbReference>
<accession>A0A7M7PNS2</accession>
<dbReference type="SUPFAM" id="SSF53098">
    <property type="entry name" value="Ribonuclease H-like"/>
    <property type="match status" value="1"/>
</dbReference>
<dbReference type="KEGG" id="spu:115928666"/>
<evidence type="ECO:0000313" key="3">
    <source>
        <dbReference type="Proteomes" id="UP000007110"/>
    </source>
</evidence>
<dbReference type="InterPro" id="IPR058913">
    <property type="entry name" value="Integrase_dom_put"/>
</dbReference>
<dbReference type="EnsemblMetazoa" id="XM_011677080">
    <property type="protein sequence ID" value="XP_011675382"/>
    <property type="gene ID" value="LOC105443655"/>
</dbReference>
<dbReference type="AlphaFoldDB" id="A0A7M7PNS2"/>
<dbReference type="GeneID" id="115928666"/>
<reference evidence="2" key="2">
    <citation type="submission" date="2021-01" db="UniProtKB">
        <authorList>
            <consortium name="EnsemblMetazoa"/>
        </authorList>
    </citation>
    <scope>IDENTIFICATION</scope>
</reference>
<dbReference type="RefSeq" id="XP_011675382.1">
    <property type="nucleotide sequence ID" value="XM_011677080.2"/>
</dbReference>
<protein>
    <recommendedName>
        <fullName evidence="1">Integrase catalytic domain-containing protein</fullName>
    </recommendedName>
</protein>
<dbReference type="PROSITE" id="PS50994">
    <property type="entry name" value="INTEGRASE"/>
    <property type="match status" value="1"/>
</dbReference>
<reference evidence="3" key="1">
    <citation type="submission" date="2015-02" db="EMBL/GenBank/DDBJ databases">
        <title>Genome sequencing for Strongylocentrotus purpuratus.</title>
        <authorList>
            <person name="Murali S."/>
            <person name="Liu Y."/>
            <person name="Vee V."/>
            <person name="English A."/>
            <person name="Wang M."/>
            <person name="Skinner E."/>
            <person name="Han Y."/>
            <person name="Muzny D.M."/>
            <person name="Worley K.C."/>
            <person name="Gibbs R.A."/>
        </authorList>
    </citation>
    <scope>NUCLEOTIDE SEQUENCE</scope>
</reference>
<dbReference type="InterPro" id="IPR001584">
    <property type="entry name" value="Integrase_cat-core"/>
</dbReference>
<dbReference type="OMA" id="RNHEDEH"/>
<proteinExistence type="predicted"/>
<dbReference type="InterPro" id="IPR036397">
    <property type="entry name" value="RNaseH_sf"/>
</dbReference>
<keyword evidence="3" id="KW-1185">Reference proteome</keyword>
<dbReference type="PANTHER" id="PTHR46791">
    <property type="entry name" value="EXPRESSED PROTEIN"/>
    <property type="match status" value="1"/>
</dbReference>
<dbReference type="GeneID" id="105443655"/>
<dbReference type="OrthoDB" id="5948209at2759"/>
<dbReference type="Proteomes" id="UP000007110">
    <property type="component" value="Unassembled WGS sequence"/>
</dbReference>
<organism evidence="2 3">
    <name type="scientific">Strongylocentrotus purpuratus</name>
    <name type="common">Purple sea urchin</name>
    <dbReference type="NCBI Taxonomy" id="7668"/>
    <lineage>
        <taxon>Eukaryota</taxon>
        <taxon>Metazoa</taxon>
        <taxon>Echinodermata</taxon>
        <taxon>Eleutherozoa</taxon>
        <taxon>Echinozoa</taxon>
        <taxon>Echinoidea</taxon>
        <taxon>Euechinoidea</taxon>
        <taxon>Echinacea</taxon>
        <taxon>Camarodonta</taxon>
        <taxon>Echinidea</taxon>
        <taxon>Strongylocentrotidae</taxon>
        <taxon>Strongylocentrotus</taxon>
    </lineage>
</organism>